<dbReference type="InterPro" id="IPR051159">
    <property type="entry name" value="Hexapeptide_acetyltransf"/>
</dbReference>
<dbReference type="KEGG" id="aalg:AREALGSMS7_03245"/>
<dbReference type="Proteomes" id="UP000204551">
    <property type="component" value="Chromosome"/>
</dbReference>
<evidence type="ECO:0000313" key="3">
    <source>
        <dbReference type="Proteomes" id="UP000204551"/>
    </source>
</evidence>
<accession>A0A221UZH4</accession>
<feature type="transmembrane region" description="Helical" evidence="1">
    <location>
        <begin position="7"/>
        <end position="27"/>
    </location>
</feature>
<organism evidence="2 3">
    <name type="scientific">Arenibacter algicola</name>
    <dbReference type="NCBI Taxonomy" id="616991"/>
    <lineage>
        <taxon>Bacteria</taxon>
        <taxon>Pseudomonadati</taxon>
        <taxon>Bacteroidota</taxon>
        <taxon>Flavobacteriia</taxon>
        <taxon>Flavobacteriales</taxon>
        <taxon>Flavobacteriaceae</taxon>
        <taxon>Arenibacter</taxon>
    </lineage>
</organism>
<keyword evidence="2" id="KW-0808">Transferase</keyword>
<keyword evidence="1" id="KW-1133">Transmembrane helix</keyword>
<keyword evidence="2" id="KW-0012">Acyltransferase</keyword>
<dbReference type="Pfam" id="PF00132">
    <property type="entry name" value="Hexapep"/>
    <property type="match status" value="1"/>
</dbReference>
<gene>
    <name evidence="2" type="primary">lacA</name>
    <name evidence="2" type="ORF">AREALGSMS7_03245</name>
</gene>
<dbReference type="InterPro" id="IPR011004">
    <property type="entry name" value="Trimer_LpxA-like_sf"/>
</dbReference>
<dbReference type="PANTHER" id="PTHR23416">
    <property type="entry name" value="SIALIC ACID SYNTHASE-RELATED"/>
    <property type="match status" value="1"/>
</dbReference>
<dbReference type="AlphaFoldDB" id="A0A221UZH4"/>
<dbReference type="GO" id="GO:0008870">
    <property type="term" value="F:galactoside O-acetyltransferase activity"/>
    <property type="evidence" value="ECO:0007669"/>
    <property type="project" value="UniProtKB-EC"/>
</dbReference>
<dbReference type="EMBL" id="CP022515">
    <property type="protein sequence ID" value="ASO06670.1"/>
    <property type="molecule type" value="Genomic_DNA"/>
</dbReference>
<dbReference type="SUPFAM" id="SSF51161">
    <property type="entry name" value="Trimeric LpxA-like enzymes"/>
    <property type="match status" value="1"/>
</dbReference>
<name>A0A221UZH4_9FLAO</name>
<evidence type="ECO:0000256" key="1">
    <source>
        <dbReference type="SAM" id="Phobius"/>
    </source>
</evidence>
<keyword evidence="1" id="KW-0472">Membrane</keyword>
<dbReference type="Gene3D" id="2.160.10.10">
    <property type="entry name" value="Hexapeptide repeat proteins"/>
    <property type="match status" value="1"/>
</dbReference>
<proteinExistence type="predicted"/>
<reference evidence="2 3" key="1">
    <citation type="submission" date="2017-07" db="EMBL/GenBank/DDBJ databases">
        <title>Genome Sequence of Arenibacter algicola Strain SMS7 Isolated from a culture of the Diatom Skeletonema marinoi.</title>
        <authorList>
            <person name="Topel M."/>
            <person name="Pinder M.I.M."/>
            <person name="Johansson O.N."/>
            <person name="Kourtchenko O."/>
            <person name="Godhe A."/>
            <person name="Clarke A.K."/>
        </authorList>
    </citation>
    <scope>NUCLEOTIDE SEQUENCE [LARGE SCALE GENOMIC DNA]</scope>
    <source>
        <strain evidence="2 3">SMS7</strain>
    </source>
</reference>
<sequence>MNLKRNNLYFMKVIAFILYRAVAIHLFRSSTPVVGKYFKKVRGLLASVMFKKMGKNVNIEQGARFGFGKNVEIGDNSGIGVNASIPADTIIGNNVMMGPDCIIYASNHKFSDINTPMNQQGNTPPLQTIIGDDVWIGGRVIILPGKKIGNGVIISAGSVVTKDLEDYGIYGGNPAKLIKSRKDL</sequence>
<dbReference type="CDD" id="cd04647">
    <property type="entry name" value="LbH_MAT_like"/>
    <property type="match status" value="1"/>
</dbReference>
<dbReference type="PANTHER" id="PTHR23416:SF78">
    <property type="entry name" value="LIPOPOLYSACCHARIDE BIOSYNTHESIS O-ACETYL TRANSFERASE WBBJ-RELATED"/>
    <property type="match status" value="1"/>
</dbReference>
<evidence type="ECO:0000313" key="2">
    <source>
        <dbReference type="EMBL" id="ASO06670.1"/>
    </source>
</evidence>
<keyword evidence="1" id="KW-0812">Transmembrane</keyword>
<dbReference type="EC" id="2.3.1.18" evidence="2"/>
<protein>
    <submittedName>
        <fullName evidence="2">Galactoside O-acetyltransferase</fullName>
        <ecNumber evidence="2">2.3.1.18</ecNumber>
    </submittedName>
</protein>
<dbReference type="InterPro" id="IPR001451">
    <property type="entry name" value="Hexapep"/>
</dbReference>